<comment type="catalytic activity">
    <reaction evidence="1">
        <text>Endonucleolytic cleavage to 5'-phosphomonoester.</text>
        <dbReference type="EC" id="3.1.26.4"/>
    </reaction>
</comment>
<sequence>PVASLTEPAMQSSPLNALLEHVLQCVEDDADVLATLYGPVFCDTDPVHVYTDGSCLLPGTSRARAGAGVYWGRNADRNTAARVPGLQTSSRGELYAVLVALSMADPLRSL</sequence>
<dbReference type="GO" id="GO:0004523">
    <property type="term" value="F:RNA-DNA hybrid ribonuclease activity"/>
    <property type="evidence" value="ECO:0007669"/>
    <property type="project" value="UniProtKB-EC"/>
</dbReference>
<evidence type="ECO:0000313" key="10">
    <source>
        <dbReference type="Proteomes" id="UP000250043"/>
    </source>
</evidence>
<dbReference type="GO" id="GO:0043137">
    <property type="term" value="P:DNA replication, removal of RNA primer"/>
    <property type="evidence" value="ECO:0007669"/>
    <property type="project" value="TreeGrafter"/>
</dbReference>
<keyword evidence="7" id="KW-0378">Hydrolase</keyword>
<keyword evidence="10" id="KW-1185">Reference proteome</keyword>
<evidence type="ECO:0000256" key="1">
    <source>
        <dbReference type="ARBA" id="ARBA00000077"/>
    </source>
</evidence>
<protein>
    <recommendedName>
        <fullName evidence="3">ribonuclease H</fullName>
        <ecNumber evidence="3">3.1.26.4</ecNumber>
    </recommendedName>
</protein>
<name>A0A8E2AW38_9APHY</name>
<dbReference type="Pfam" id="PF00075">
    <property type="entry name" value="RNase_H"/>
    <property type="match status" value="1"/>
</dbReference>
<dbReference type="EMBL" id="KV722433">
    <property type="protein sequence ID" value="OCH89147.1"/>
    <property type="molecule type" value="Genomic_DNA"/>
</dbReference>
<feature type="non-terminal residue" evidence="9">
    <location>
        <position position="1"/>
    </location>
</feature>
<gene>
    <name evidence="9" type="ORF">OBBRIDRAFT_706906</name>
</gene>
<feature type="non-terminal residue" evidence="9">
    <location>
        <position position="110"/>
    </location>
</feature>
<evidence type="ECO:0000256" key="7">
    <source>
        <dbReference type="ARBA" id="ARBA00022801"/>
    </source>
</evidence>
<dbReference type="InterPro" id="IPR002156">
    <property type="entry name" value="RNaseH_domain"/>
</dbReference>
<accession>A0A8E2AW38</accession>
<organism evidence="9 10">
    <name type="scientific">Obba rivulosa</name>
    <dbReference type="NCBI Taxonomy" id="1052685"/>
    <lineage>
        <taxon>Eukaryota</taxon>
        <taxon>Fungi</taxon>
        <taxon>Dikarya</taxon>
        <taxon>Basidiomycota</taxon>
        <taxon>Agaricomycotina</taxon>
        <taxon>Agaricomycetes</taxon>
        <taxon>Polyporales</taxon>
        <taxon>Gelatoporiaceae</taxon>
        <taxon>Obba</taxon>
    </lineage>
</organism>
<keyword evidence="4" id="KW-0540">Nuclease</keyword>
<dbReference type="PANTHER" id="PTHR10642">
    <property type="entry name" value="RIBONUCLEASE H1"/>
    <property type="match status" value="1"/>
</dbReference>
<dbReference type="InterPro" id="IPR036397">
    <property type="entry name" value="RNaseH_sf"/>
</dbReference>
<evidence type="ECO:0000259" key="8">
    <source>
        <dbReference type="PROSITE" id="PS50879"/>
    </source>
</evidence>
<evidence type="ECO:0000313" key="9">
    <source>
        <dbReference type="EMBL" id="OCH89147.1"/>
    </source>
</evidence>
<dbReference type="EC" id="3.1.26.4" evidence="3"/>
<dbReference type="AlphaFoldDB" id="A0A8E2AW38"/>
<evidence type="ECO:0000256" key="4">
    <source>
        <dbReference type="ARBA" id="ARBA00022722"/>
    </source>
</evidence>
<dbReference type="PROSITE" id="PS50879">
    <property type="entry name" value="RNASE_H_1"/>
    <property type="match status" value="1"/>
</dbReference>
<keyword evidence="5" id="KW-0479">Metal-binding</keyword>
<dbReference type="SUPFAM" id="SSF53098">
    <property type="entry name" value="Ribonuclease H-like"/>
    <property type="match status" value="1"/>
</dbReference>
<keyword evidence="6" id="KW-0255">Endonuclease</keyword>
<evidence type="ECO:0000256" key="5">
    <source>
        <dbReference type="ARBA" id="ARBA00022723"/>
    </source>
</evidence>
<dbReference type="Proteomes" id="UP000250043">
    <property type="component" value="Unassembled WGS sequence"/>
</dbReference>
<dbReference type="InterPro" id="IPR012337">
    <property type="entry name" value="RNaseH-like_sf"/>
</dbReference>
<dbReference type="Gene3D" id="3.30.420.10">
    <property type="entry name" value="Ribonuclease H-like superfamily/Ribonuclease H"/>
    <property type="match status" value="1"/>
</dbReference>
<evidence type="ECO:0000256" key="2">
    <source>
        <dbReference type="ARBA" id="ARBA00005300"/>
    </source>
</evidence>
<evidence type="ECO:0000256" key="3">
    <source>
        <dbReference type="ARBA" id="ARBA00012180"/>
    </source>
</evidence>
<dbReference type="InterPro" id="IPR050092">
    <property type="entry name" value="RNase_H"/>
</dbReference>
<comment type="similarity">
    <text evidence="2">Belongs to the RNase H family.</text>
</comment>
<feature type="domain" description="RNase H type-1" evidence="8">
    <location>
        <begin position="43"/>
        <end position="110"/>
    </location>
</feature>
<dbReference type="GO" id="GO:0003676">
    <property type="term" value="F:nucleic acid binding"/>
    <property type="evidence" value="ECO:0007669"/>
    <property type="project" value="InterPro"/>
</dbReference>
<dbReference type="OrthoDB" id="2751246at2759"/>
<dbReference type="PANTHER" id="PTHR10642:SF26">
    <property type="entry name" value="RIBONUCLEASE H1"/>
    <property type="match status" value="1"/>
</dbReference>
<dbReference type="GO" id="GO:0046872">
    <property type="term" value="F:metal ion binding"/>
    <property type="evidence" value="ECO:0007669"/>
    <property type="project" value="UniProtKB-KW"/>
</dbReference>
<reference evidence="9 10" key="1">
    <citation type="submission" date="2016-07" db="EMBL/GenBank/DDBJ databases">
        <title>Draft genome of the white-rot fungus Obba rivulosa 3A-2.</title>
        <authorList>
            <consortium name="DOE Joint Genome Institute"/>
            <person name="Miettinen O."/>
            <person name="Riley R."/>
            <person name="Acob R."/>
            <person name="Barry K."/>
            <person name="Cullen D."/>
            <person name="De Vries R."/>
            <person name="Hainaut M."/>
            <person name="Hatakka A."/>
            <person name="Henrissat B."/>
            <person name="Hilden K."/>
            <person name="Kuo R."/>
            <person name="Labutti K."/>
            <person name="Lipzen A."/>
            <person name="Makela M.R."/>
            <person name="Sandor L."/>
            <person name="Spatafora J.W."/>
            <person name="Grigoriev I.V."/>
            <person name="Hibbett D.S."/>
        </authorList>
    </citation>
    <scope>NUCLEOTIDE SEQUENCE [LARGE SCALE GENOMIC DNA]</scope>
    <source>
        <strain evidence="9 10">3A-2</strain>
    </source>
</reference>
<proteinExistence type="inferred from homology"/>
<evidence type="ECO:0000256" key="6">
    <source>
        <dbReference type="ARBA" id="ARBA00022759"/>
    </source>
</evidence>